<dbReference type="EMBL" id="UGRY01000002">
    <property type="protein sequence ID" value="SUA80644.1"/>
    <property type="molecule type" value="Genomic_DNA"/>
</dbReference>
<dbReference type="GO" id="GO:0003700">
    <property type="term" value="F:DNA-binding transcription factor activity"/>
    <property type="evidence" value="ECO:0007669"/>
    <property type="project" value="TreeGrafter"/>
</dbReference>
<feature type="DNA-binding region" description="H-T-H motif" evidence="4">
    <location>
        <begin position="48"/>
        <end position="67"/>
    </location>
</feature>
<dbReference type="InterPro" id="IPR036271">
    <property type="entry name" value="Tet_transcr_reg_TetR-rel_C_sf"/>
</dbReference>
<sequence>MKPPPDPRHHRRRGGHRRWQEHNTERQHAILAAAVDLIEEQDAGQEVSVREIAERAGVARSVVYRQFENRDDLDARIRAFILRRFVAEFESGLVLDPGKSADDVILTVMRSVVRWAREHPRLYRFGQSGPVHGHDGAETSLSIARNRIAEILWQRFSSWAAVLSIEVESFRPLVYGVVGLVQGVVTHGVDNPDDPAFADPEAIARLLTSSVWHLFAGHAADLGYRFDRTDNLAAVLGELFADAARTPAAMPGQRQRPTDESARPVAEPD</sequence>
<evidence type="ECO:0000259" key="6">
    <source>
        <dbReference type="PROSITE" id="PS50977"/>
    </source>
</evidence>
<dbReference type="InterPro" id="IPR050109">
    <property type="entry name" value="HTH-type_TetR-like_transc_reg"/>
</dbReference>
<evidence type="ECO:0000256" key="2">
    <source>
        <dbReference type="ARBA" id="ARBA00023125"/>
    </source>
</evidence>
<dbReference type="AlphaFoldDB" id="A0A378YU48"/>
<evidence type="ECO:0000256" key="4">
    <source>
        <dbReference type="PROSITE-ProRule" id="PRU00335"/>
    </source>
</evidence>
<dbReference type="Proteomes" id="UP000255467">
    <property type="component" value="Unassembled WGS sequence"/>
</dbReference>
<organism evidence="7 8">
    <name type="scientific">Nocardia otitidiscaviarum</name>
    <dbReference type="NCBI Taxonomy" id="1823"/>
    <lineage>
        <taxon>Bacteria</taxon>
        <taxon>Bacillati</taxon>
        <taxon>Actinomycetota</taxon>
        <taxon>Actinomycetes</taxon>
        <taxon>Mycobacteriales</taxon>
        <taxon>Nocardiaceae</taxon>
        <taxon>Nocardia</taxon>
    </lineage>
</organism>
<dbReference type="PANTHER" id="PTHR30055">
    <property type="entry name" value="HTH-TYPE TRANSCRIPTIONAL REGULATOR RUTR"/>
    <property type="match status" value="1"/>
</dbReference>
<proteinExistence type="predicted"/>
<dbReference type="InterPro" id="IPR009057">
    <property type="entry name" value="Homeodomain-like_sf"/>
</dbReference>
<keyword evidence="2 4" id="KW-0238">DNA-binding</keyword>
<dbReference type="GO" id="GO:0000976">
    <property type="term" value="F:transcription cis-regulatory region binding"/>
    <property type="evidence" value="ECO:0007669"/>
    <property type="project" value="TreeGrafter"/>
</dbReference>
<dbReference type="PANTHER" id="PTHR30055:SF234">
    <property type="entry name" value="HTH-TYPE TRANSCRIPTIONAL REGULATOR BETI"/>
    <property type="match status" value="1"/>
</dbReference>
<evidence type="ECO:0000313" key="8">
    <source>
        <dbReference type="Proteomes" id="UP000255467"/>
    </source>
</evidence>
<feature type="compositionally biased region" description="Basic residues" evidence="5">
    <location>
        <begin position="8"/>
        <end position="17"/>
    </location>
</feature>
<evidence type="ECO:0000256" key="1">
    <source>
        <dbReference type="ARBA" id="ARBA00023015"/>
    </source>
</evidence>
<dbReference type="SUPFAM" id="SSF48498">
    <property type="entry name" value="Tetracyclin repressor-like, C-terminal domain"/>
    <property type="match status" value="1"/>
</dbReference>
<dbReference type="RefSeq" id="WP_051037446.1">
    <property type="nucleotide sequence ID" value="NZ_UGRY01000002.1"/>
</dbReference>
<evidence type="ECO:0000313" key="7">
    <source>
        <dbReference type="EMBL" id="SUA80644.1"/>
    </source>
</evidence>
<dbReference type="Gene3D" id="1.10.357.10">
    <property type="entry name" value="Tetracycline Repressor, domain 2"/>
    <property type="match status" value="1"/>
</dbReference>
<keyword evidence="3" id="KW-0804">Transcription</keyword>
<reference evidence="7 8" key="1">
    <citation type="submission" date="2018-06" db="EMBL/GenBank/DDBJ databases">
        <authorList>
            <consortium name="Pathogen Informatics"/>
            <person name="Doyle S."/>
        </authorList>
    </citation>
    <scope>NUCLEOTIDE SEQUENCE [LARGE SCALE GENOMIC DNA]</scope>
    <source>
        <strain evidence="7 8">NCTC1934</strain>
    </source>
</reference>
<keyword evidence="1" id="KW-0805">Transcription regulation</keyword>
<dbReference type="SUPFAM" id="SSF46689">
    <property type="entry name" value="Homeodomain-like"/>
    <property type="match status" value="1"/>
</dbReference>
<dbReference type="STRING" id="1406858.GCA_000710895_06458"/>
<accession>A0A378YU48</accession>
<evidence type="ECO:0000256" key="5">
    <source>
        <dbReference type="SAM" id="MobiDB-lite"/>
    </source>
</evidence>
<evidence type="ECO:0000256" key="3">
    <source>
        <dbReference type="ARBA" id="ARBA00023163"/>
    </source>
</evidence>
<dbReference type="PROSITE" id="PS50977">
    <property type="entry name" value="HTH_TETR_2"/>
    <property type="match status" value="1"/>
</dbReference>
<feature type="region of interest" description="Disordered" evidence="5">
    <location>
        <begin position="1"/>
        <end position="22"/>
    </location>
</feature>
<keyword evidence="8" id="KW-1185">Reference proteome</keyword>
<feature type="domain" description="HTH tetR-type" evidence="6">
    <location>
        <begin position="24"/>
        <end position="85"/>
    </location>
</feature>
<dbReference type="OrthoDB" id="4542604at2"/>
<dbReference type="InterPro" id="IPR001647">
    <property type="entry name" value="HTH_TetR"/>
</dbReference>
<dbReference type="Pfam" id="PF00440">
    <property type="entry name" value="TetR_N"/>
    <property type="match status" value="1"/>
</dbReference>
<name>A0A378YU48_9NOCA</name>
<gene>
    <name evidence="7" type="ORF">NCTC1934_04380</name>
</gene>
<feature type="region of interest" description="Disordered" evidence="5">
    <location>
        <begin position="247"/>
        <end position="269"/>
    </location>
</feature>
<protein>
    <submittedName>
        <fullName evidence="7">Bacterial regulatory proteins, tetR family</fullName>
    </submittedName>
</protein>